<keyword evidence="2" id="KW-1185">Reference proteome</keyword>
<sequence>MEVTDEPVVVVHLRSGTLMSDVETTIWRLRGPLRMQTVAGINLQRAYIGKRWDERRERCARRGIATRDWGRQTGPTHHGYADVGRTMCVCKRRAGSLERAAPDDQGKDEDFETVAMYQHVYGECNDVTGIDIFAEPRIERQLADKTEAEG</sequence>
<evidence type="ECO:0000313" key="1">
    <source>
        <dbReference type="EMBL" id="OCH85976.1"/>
    </source>
</evidence>
<gene>
    <name evidence="1" type="ORF">OBBRIDRAFT_807123</name>
</gene>
<dbReference type="AlphaFoldDB" id="A0A8E2DGI1"/>
<dbReference type="EMBL" id="KV722552">
    <property type="protein sequence ID" value="OCH85976.1"/>
    <property type="molecule type" value="Genomic_DNA"/>
</dbReference>
<accession>A0A8E2DGI1</accession>
<evidence type="ECO:0000313" key="2">
    <source>
        <dbReference type="Proteomes" id="UP000250043"/>
    </source>
</evidence>
<name>A0A8E2DGI1_9APHY</name>
<proteinExistence type="predicted"/>
<protein>
    <submittedName>
        <fullName evidence="1">Uncharacterized protein</fullName>
    </submittedName>
</protein>
<reference evidence="1 2" key="1">
    <citation type="submission" date="2016-07" db="EMBL/GenBank/DDBJ databases">
        <title>Draft genome of the white-rot fungus Obba rivulosa 3A-2.</title>
        <authorList>
            <consortium name="DOE Joint Genome Institute"/>
            <person name="Miettinen O."/>
            <person name="Riley R."/>
            <person name="Acob R."/>
            <person name="Barry K."/>
            <person name="Cullen D."/>
            <person name="De Vries R."/>
            <person name="Hainaut M."/>
            <person name="Hatakka A."/>
            <person name="Henrissat B."/>
            <person name="Hilden K."/>
            <person name="Kuo R."/>
            <person name="Labutti K."/>
            <person name="Lipzen A."/>
            <person name="Makela M.R."/>
            <person name="Sandor L."/>
            <person name="Spatafora J.W."/>
            <person name="Grigoriev I.V."/>
            <person name="Hibbett D.S."/>
        </authorList>
    </citation>
    <scope>NUCLEOTIDE SEQUENCE [LARGE SCALE GENOMIC DNA]</scope>
    <source>
        <strain evidence="1 2">3A-2</strain>
    </source>
</reference>
<dbReference type="Proteomes" id="UP000250043">
    <property type="component" value="Unassembled WGS sequence"/>
</dbReference>
<organism evidence="1 2">
    <name type="scientific">Obba rivulosa</name>
    <dbReference type="NCBI Taxonomy" id="1052685"/>
    <lineage>
        <taxon>Eukaryota</taxon>
        <taxon>Fungi</taxon>
        <taxon>Dikarya</taxon>
        <taxon>Basidiomycota</taxon>
        <taxon>Agaricomycotina</taxon>
        <taxon>Agaricomycetes</taxon>
        <taxon>Polyporales</taxon>
        <taxon>Gelatoporiaceae</taxon>
        <taxon>Obba</taxon>
    </lineage>
</organism>